<dbReference type="OrthoDB" id="8069917at2759"/>
<dbReference type="InterPro" id="IPR036875">
    <property type="entry name" value="Znf_CCHC_sf"/>
</dbReference>
<gene>
    <name evidence="1" type="ORF">AVEN_150528_1</name>
</gene>
<comment type="caution">
    <text evidence="1">The sequence shown here is derived from an EMBL/GenBank/DDBJ whole genome shotgun (WGS) entry which is preliminary data.</text>
</comment>
<dbReference type="GO" id="GO:0003676">
    <property type="term" value="F:nucleic acid binding"/>
    <property type="evidence" value="ECO:0007669"/>
    <property type="project" value="InterPro"/>
</dbReference>
<reference evidence="1 2" key="1">
    <citation type="journal article" date="2019" name="Sci. Rep.">
        <title>Orb-weaving spider Araneus ventricosus genome elucidates the spidroin gene catalogue.</title>
        <authorList>
            <person name="Kono N."/>
            <person name="Nakamura H."/>
            <person name="Ohtoshi R."/>
            <person name="Moran D.A.P."/>
            <person name="Shinohara A."/>
            <person name="Yoshida Y."/>
            <person name="Fujiwara M."/>
            <person name="Mori M."/>
            <person name="Tomita M."/>
            <person name="Arakawa K."/>
        </authorList>
    </citation>
    <scope>NUCLEOTIDE SEQUENCE [LARGE SCALE GENOMIC DNA]</scope>
</reference>
<name>A0A4Y2E203_ARAVE</name>
<sequence length="348" mass="38780">MDSPKPHVLAVRDDPLDEWCIVGLLCISSAVPNNGLSKKYPFAIQKGLDGISKNLKSVKKLSSGDLLLETYFALQSKSFLLIKTFLDLPVTITPHKTLNFCRGVVSDDELLFSSDEEILEGISFQGVVNVRRIVTRKGTDTIPTKHVILTFSSIVLPSSIKAGYINIRVRPYIPYPLRCFKCQKFGYSQTACRGKQICSRCTSEGHSYSGCQSEPKCAKCHQAHESVSKSFPKCILEKKNQEVRIKKKLTYIEAWKLFQSESVTSYARITKLSKPAMCTQTDESQTQLPCPTLQTIKVSTLNETPTGLPKQFSVSKAIPSSDTLSNNPDHFIVPSLLHRSFEVPVTLK</sequence>
<proteinExistence type="predicted"/>
<accession>A0A4Y2E203</accession>
<dbReference type="AlphaFoldDB" id="A0A4Y2E203"/>
<dbReference type="EMBL" id="BGPR01000492">
    <property type="protein sequence ID" value="GBM23112.1"/>
    <property type="molecule type" value="Genomic_DNA"/>
</dbReference>
<dbReference type="SUPFAM" id="SSF57756">
    <property type="entry name" value="Retrovirus zinc finger-like domains"/>
    <property type="match status" value="1"/>
</dbReference>
<protein>
    <recommendedName>
        <fullName evidence="3">CCHC-type domain-containing protein</fullName>
    </recommendedName>
</protein>
<organism evidence="1 2">
    <name type="scientific">Araneus ventricosus</name>
    <name type="common">Orbweaver spider</name>
    <name type="synonym">Epeira ventricosa</name>
    <dbReference type="NCBI Taxonomy" id="182803"/>
    <lineage>
        <taxon>Eukaryota</taxon>
        <taxon>Metazoa</taxon>
        <taxon>Ecdysozoa</taxon>
        <taxon>Arthropoda</taxon>
        <taxon>Chelicerata</taxon>
        <taxon>Arachnida</taxon>
        <taxon>Araneae</taxon>
        <taxon>Araneomorphae</taxon>
        <taxon>Entelegynae</taxon>
        <taxon>Araneoidea</taxon>
        <taxon>Araneidae</taxon>
        <taxon>Araneus</taxon>
    </lineage>
</organism>
<evidence type="ECO:0008006" key="3">
    <source>
        <dbReference type="Google" id="ProtNLM"/>
    </source>
</evidence>
<evidence type="ECO:0000313" key="2">
    <source>
        <dbReference type="Proteomes" id="UP000499080"/>
    </source>
</evidence>
<keyword evidence="2" id="KW-1185">Reference proteome</keyword>
<evidence type="ECO:0000313" key="1">
    <source>
        <dbReference type="EMBL" id="GBM23112.1"/>
    </source>
</evidence>
<dbReference type="Proteomes" id="UP000499080">
    <property type="component" value="Unassembled WGS sequence"/>
</dbReference>
<dbReference type="GO" id="GO:0008270">
    <property type="term" value="F:zinc ion binding"/>
    <property type="evidence" value="ECO:0007669"/>
    <property type="project" value="InterPro"/>
</dbReference>